<dbReference type="GO" id="GO:0004386">
    <property type="term" value="F:helicase activity"/>
    <property type="evidence" value="ECO:0007669"/>
    <property type="project" value="UniProtKB-KW"/>
</dbReference>
<keyword evidence="3" id="KW-1185">Reference proteome</keyword>
<feature type="compositionally biased region" description="Polar residues" evidence="1">
    <location>
        <begin position="12"/>
        <end position="43"/>
    </location>
</feature>
<evidence type="ECO:0000313" key="3">
    <source>
        <dbReference type="Proteomes" id="UP001437256"/>
    </source>
</evidence>
<evidence type="ECO:0000256" key="1">
    <source>
        <dbReference type="SAM" id="MobiDB-lite"/>
    </source>
</evidence>
<dbReference type="Proteomes" id="UP001437256">
    <property type="component" value="Unassembled WGS sequence"/>
</dbReference>
<keyword evidence="2" id="KW-0347">Helicase</keyword>
<comment type="caution">
    <text evidence="2">The sequence shown here is derived from an EMBL/GenBank/DDBJ whole genome shotgun (WGS) entry which is preliminary data.</text>
</comment>
<gene>
    <name evidence="2" type="primary">RAD5_2</name>
    <name evidence="2" type="ORF">AAF712_008566</name>
</gene>
<keyword evidence="2" id="KW-0547">Nucleotide-binding</keyword>
<feature type="region of interest" description="Disordered" evidence="1">
    <location>
        <begin position="11"/>
        <end position="168"/>
    </location>
</feature>
<sequence>MIAQAQIFKLTPSGNLASAPTGPATNQESREQTSITTDGTASISHEPVQGPTTSTINVEGPPIIAEKPSQRPIASSANGDGATSSPHEQSQAPTTSTADDDGTSINPEQISQASTPSNTNGDVASNISQKPSQVPMADTAKVDTDPILPTQGSEAPQTEPKSGPSTLPGCLRNIKTFAGRTNGLPACANIIAMPNSLLDQWAAEIPRFMKPGSVYIHRVTSVTKDWESDMDDLRELIARRGQQVIVLITHSVLARMYSRHRSQLEASITQGTPRLKYGVPSSTIFSFDFLSMWIDEVHEARTGKALWRAISALSLKSLVKVYRAVQLFR</sequence>
<evidence type="ECO:0000313" key="2">
    <source>
        <dbReference type="EMBL" id="KAL0064508.1"/>
    </source>
</evidence>
<name>A0ABR2ZSW9_9AGAR</name>
<reference evidence="2 3" key="1">
    <citation type="submission" date="2024-05" db="EMBL/GenBank/DDBJ databases">
        <title>A draft genome resource for the thread blight pathogen Marasmius tenuissimus strain MS-2.</title>
        <authorList>
            <person name="Yulfo-Soto G.E."/>
            <person name="Baruah I.K."/>
            <person name="Amoako-Attah I."/>
            <person name="Bukari Y."/>
            <person name="Meinhardt L.W."/>
            <person name="Bailey B.A."/>
            <person name="Cohen S.P."/>
        </authorList>
    </citation>
    <scope>NUCLEOTIDE SEQUENCE [LARGE SCALE GENOMIC DNA]</scope>
    <source>
        <strain evidence="2 3">MS-2</strain>
    </source>
</reference>
<dbReference type="EMBL" id="JBBXMP010000061">
    <property type="protein sequence ID" value="KAL0064508.1"/>
    <property type="molecule type" value="Genomic_DNA"/>
</dbReference>
<feature type="compositionally biased region" description="Polar residues" evidence="1">
    <location>
        <begin position="150"/>
        <end position="165"/>
    </location>
</feature>
<accession>A0ABR2ZSW9</accession>
<organism evidence="2 3">
    <name type="scientific">Marasmius tenuissimus</name>
    <dbReference type="NCBI Taxonomy" id="585030"/>
    <lineage>
        <taxon>Eukaryota</taxon>
        <taxon>Fungi</taxon>
        <taxon>Dikarya</taxon>
        <taxon>Basidiomycota</taxon>
        <taxon>Agaricomycotina</taxon>
        <taxon>Agaricomycetes</taxon>
        <taxon>Agaricomycetidae</taxon>
        <taxon>Agaricales</taxon>
        <taxon>Marasmiineae</taxon>
        <taxon>Marasmiaceae</taxon>
        <taxon>Marasmius</taxon>
    </lineage>
</organism>
<protein>
    <submittedName>
        <fullName evidence="2">DNA helicase rad5</fullName>
    </submittedName>
</protein>
<keyword evidence="2" id="KW-0378">Hydrolase</keyword>
<keyword evidence="2" id="KW-0067">ATP-binding</keyword>
<proteinExistence type="predicted"/>
<feature type="compositionally biased region" description="Polar residues" evidence="1">
    <location>
        <begin position="72"/>
        <end position="132"/>
    </location>
</feature>